<name>A0A4Y2KBL5_ARAVE</name>
<evidence type="ECO:0000313" key="1">
    <source>
        <dbReference type="EMBL" id="GBM99115.1"/>
    </source>
</evidence>
<dbReference type="EMBL" id="BGPR01004391">
    <property type="protein sequence ID" value="GBM99115.1"/>
    <property type="molecule type" value="Genomic_DNA"/>
</dbReference>
<comment type="caution">
    <text evidence="1">The sequence shown here is derived from an EMBL/GenBank/DDBJ whole genome shotgun (WGS) entry which is preliminary data.</text>
</comment>
<accession>A0A4Y2KBL5</accession>
<dbReference type="Proteomes" id="UP000499080">
    <property type="component" value="Unassembled WGS sequence"/>
</dbReference>
<proteinExistence type="predicted"/>
<organism evidence="1 2">
    <name type="scientific">Araneus ventricosus</name>
    <name type="common">Orbweaver spider</name>
    <name type="synonym">Epeira ventricosa</name>
    <dbReference type="NCBI Taxonomy" id="182803"/>
    <lineage>
        <taxon>Eukaryota</taxon>
        <taxon>Metazoa</taxon>
        <taxon>Ecdysozoa</taxon>
        <taxon>Arthropoda</taxon>
        <taxon>Chelicerata</taxon>
        <taxon>Arachnida</taxon>
        <taxon>Araneae</taxon>
        <taxon>Araneomorphae</taxon>
        <taxon>Entelegynae</taxon>
        <taxon>Araneoidea</taxon>
        <taxon>Araneidae</taxon>
        <taxon>Araneus</taxon>
    </lineage>
</organism>
<keyword evidence="2" id="KW-1185">Reference proteome</keyword>
<evidence type="ECO:0000313" key="2">
    <source>
        <dbReference type="Proteomes" id="UP000499080"/>
    </source>
</evidence>
<sequence>MVGKRVLQGLVWNDEQLPGLDHDLGDEFCDFGDKSKIPETIFSISLLGDEIRIFQIIPCDVTACTGDYKRTVLGSQSSSVLIVFERVDRLEQTLEFRLQCELESR</sequence>
<gene>
    <name evidence="1" type="ORF">AVEN_60461_1</name>
</gene>
<protein>
    <submittedName>
        <fullName evidence="1">Uncharacterized protein</fullName>
    </submittedName>
</protein>
<reference evidence="1 2" key="1">
    <citation type="journal article" date="2019" name="Sci. Rep.">
        <title>Orb-weaving spider Araneus ventricosus genome elucidates the spidroin gene catalogue.</title>
        <authorList>
            <person name="Kono N."/>
            <person name="Nakamura H."/>
            <person name="Ohtoshi R."/>
            <person name="Moran D.A.P."/>
            <person name="Shinohara A."/>
            <person name="Yoshida Y."/>
            <person name="Fujiwara M."/>
            <person name="Mori M."/>
            <person name="Tomita M."/>
            <person name="Arakawa K."/>
        </authorList>
    </citation>
    <scope>NUCLEOTIDE SEQUENCE [LARGE SCALE GENOMIC DNA]</scope>
</reference>
<dbReference type="AlphaFoldDB" id="A0A4Y2KBL5"/>